<accession>A0A7W8HKX4</accession>
<organism evidence="1 2">
    <name type="scientific">Rhizobium rosettiformans</name>
    <dbReference type="NCBI Taxonomy" id="1368430"/>
    <lineage>
        <taxon>Bacteria</taxon>
        <taxon>Pseudomonadati</taxon>
        <taxon>Pseudomonadota</taxon>
        <taxon>Alphaproteobacteria</taxon>
        <taxon>Hyphomicrobiales</taxon>
        <taxon>Rhizobiaceae</taxon>
        <taxon>Rhizobium/Agrobacterium group</taxon>
        <taxon>Rhizobium</taxon>
    </lineage>
</organism>
<name>A0A7W8HKX4_9HYPH</name>
<sequence length="207" mass="23051">MLLIQITGDGLRRFHKLSRQLGDGTARKIYSRAINDAGAKSATATGRALADQAGLPKRTGAKALKKRDRSTPETLSYAIHVKGGDIKLKYFKPRETSKGVSAAPRGQRQIFAGKFLRAGWWPYRVNKDNWHGQVFYRTGIRKFTDKYPKGNTVFPKGMDQFEVARSGVYLPVEAETGKTAATFDRGKNALDVRVTHYLKRMAAGAFK</sequence>
<keyword evidence="2" id="KW-1185">Reference proteome</keyword>
<proteinExistence type="predicted"/>
<reference evidence="1 2" key="1">
    <citation type="submission" date="2020-08" db="EMBL/GenBank/DDBJ databases">
        <title>Genomic Encyclopedia of Type Strains, Phase IV (KMG-IV): sequencing the most valuable type-strain genomes for metagenomic binning, comparative biology and taxonomic classification.</title>
        <authorList>
            <person name="Goeker M."/>
        </authorList>
    </citation>
    <scope>NUCLEOTIDE SEQUENCE [LARGE SCALE GENOMIC DNA]</scope>
    <source>
        <strain evidence="1 2">DSM 26376</strain>
    </source>
</reference>
<comment type="caution">
    <text evidence="1">The sequence shown here is derived from an EMBL/GenBank/DDBJ whole genome shotgun (WGS) entry which is preliminary data.</text>
</comment>
<dbReference type="RefSeq" id="WP_136538950.1">
    <property type="nucleotide sequence ID" value="NZ_JACHGA010000001.1"/>
</dbReference>
<protein>
    <submittedName>
        <fullName evidence="1">Uncharacterized protein</fullName>
    </submittedName>
</protein>
<evidence type="ECO:0000313" key="2">
    <source>
        <dbReference type="Proteomes" id="UP000550895"/>
    </source>
</evidence>
<dbReference type="EMBL" id="JACHGA010000001">
    <property type="protein sequence ID" value="MBB5273976.1"/>
    <property type="molecule type" value="Genomic_DNA"/>
</dbReference>
<dbReference type="AlphaFoldDB" id="A0A7W8HKX4"/>
<dbReference type="Proteomes" id="UP000550895">
    <property type="component" value="Unassembled WGS sequence"/>
</dbReference>
<gene>
    <name evidence="1" type="ORF">HNR26_000014</name>
</gene>
<evidence type="ECO:0000313" key="1">
    <source>
        <dbReference type="EMBL" id="MBB5273976.1"/>
    </source>
</evidence>